<keyword evidence="7" id="KW-1185">Reference proteome</keyword>
<dbReference type="InterPro" id="IPR033872">
    <property type="entry name" value="nsLTP2"/>
</dbReference>
<keyword evidence="4" id="KW-0732">Signal</keyword>
<accession>A0A2P6RG10</accession>
<feature type="chain" id="PRO_5015178308" evidence="4">
    <location>
        <begin position="24"/>
        <end position="114"/>
    </location>
</feature>
<evidence type="ECO:0000256" key="1">
    <source>
        <dbReference type="ARBA" id="ARBA00003211"/>
    </source>
</evidence>
<dbReference type="STRING" id="74649.A0A2P6RG10"/>
<dbReference type="Proteomes" id="UP000238479">
    <property type="component" value="Chromosome 3"/>
</dbReference>
<evidence type="ECO:0000313" key="6">
    <source>
        <dbReference type="EMBL" id="PRQ45373.1"/>
    </source>
</evidence>
<proteinExistence type="predicted"/>
<gene>
    <name evidence="6" type="ORF">RchiOBHm_Chr3g0490631</name>
</gene>
<evidence type="ECO:0000259" key="5">
    <source>
        <dbReference type="SMART" id="SM00499"/>
    </source>
</evidence>
<comment type="function">
    <text evidence="1">Plant non-specific lipid-transfer proteins transfer phospholipids as well as galactolipids across membranes. May play a role in wax or cutin deposition in the cell walls of expanding epidermal cells and certain secretory tissues.</text>
</comment>
<dbReference type="CDD" id="cd01959">
    <property type="entry name" value="nsLTP2"/>
    <property type="match status" value="1"/>
</dbReference>
<evidence type="ECO:0000256" key="4">
    <source>
        <dbReference type="SAM" id="SignalP"/>
    </source>
</evidence>
<keyword evidence="2" id="KW-0813">Transport</keyword>
<dbReference type="Pfam" id="PF00234">
    <property type="entry name" value="Tryp_alpha_amyl"/>
    <property type="match status" value="1"/>
</dbReference>
<sequence>MKLSTSSGVSVLVLVFIIFMSSATTDLVMVAAGRVPELAHQAAEADTTCDPVQLSPCLDPIQHGSKPSSICCQKLKEQIPCLCGYIKNPSFRQYVTGPNAEKLSANCGVPYPRC</sequence>
<dbReference type="PANTHER" id="PTHR33214">
    <property type="entry name" value="BIFUNCTIONAL INHIBITOR/LIPID-TRANSFER PROTEIN/SEED STORAGE 2S ALBUMIN SUPERFAMILY PROTEIN"/>
    <property type="match status" value="1"/>
</dbReference>
<dbReference type="InterPro" id="IPR036312">
    <property type="entry name" value="Bifun_inhib/LTP/seed_sf"/>
</dbReference>
<dbReference type="InterPro" id="IPR016140">
    <property type="entry name" value="Bifunc_inhib/LTP/seed_store"/>
</dbReference>
<evidence type="ECO:0000256" key="3">
    <source>
        <dbReference type="ARBA" id="ARBA00023121"/>
    </source>
</evidence>
<organism evidence="6 7">
    <name type="scientific">Rosa chinensis</name>
    <name type="common">China rose</name>
    <dbReference type="NCBI Taxonomy" id="74649"/>
    <lineage>
        <taxon>Eukaryota</taxon>
        <taxon>Viridiplantae</taxon>
        <taxon>Streptophyta</taxon>
        <taxon>Embryophyta</taxon>
        <taxon>Tracheophyta</taxon>
        <taxon>Spermatophyta</taxon>
        <taxon>Magnoliopsida</taxon>
        <taxon>eudicotyledons</taxon>
        <taxon>Gunneridae</taxon>
        <taxon>Pentapetalae</taxon>
        <taxon>rosids</taxon>
        <taxon>fabids</taxon>
        <taxon>Rosales</taxon>
        <taxon>Rosaceae</taxon>
        <taxon>Rosoideae</taxon>
        <taxon>Rosoideae incertae sedis</taxon>
        <taxon>Rosa</taxon>
    </lineage>
</organism>
<comment type="caution">
    <text evidence="6">The sequence shown here is derived from an EMBL/GenBank/DDBJ whole genome shotgun (WGS) entry which is preliminary data.</text>
</comment>
<protein>
    <submittedName>
        <fullName evidence="6">Putative bifunctional inhibitor/plant lipid transfer protein/seed storage helical</fullName>
    </submittedName>
</protein>
<reference evidence="6 7" key="1">
    <citation type="journal article" date="2018" name="Nat. Genet.">
        <title>The Rosa genome provides new insights in the design of modern roses.</title>
        <authorList>
            <person name="Bendahmane M."/>
        </authorList>
    </citation>
    <scope>NUCLEOTIDE SEQUENCE [LARGE SCALE GENOMIC DNA]</scope>
    <source>
        <strain evidence="7">cv. Old Blush</strain>
    </source>
</reference>
<evidence type="ECO:0000313" key="7">
    <source>
        <dbReference type="Proteomes" id="UP000238479"/>
    </source>
</evidence>
<dbReference type="Gramene" id="PRQ45373">
    <property type="protein sequence ID" value="PRQ45373"/>
    <property type="gene ID" value="RchiOBHm_Chr3g0490631"/>
</dbReference>
<feature type="signal peptide" evidence="4">
    <location>
        <begin position="1"/>
        <end position="23"/>
    </location>
</feature>
<feature type="domain" description="Bifunctional inhibitor/plant lipid transfer protein/seed storage helical" evidence="5">
    <location>
        <begin position="49"/>
        <end position="114"/>
    </location>
</feature>
<evidence type="ECO:0000256" key="2">
    <source>
        <dbReference type="ARBA" id="ARBA00022448"/>
    </source>
</evidence>
<dbReference type="EMBL" id="PDCK01000041">
    <property type="protein sequence ID" value="PRQ45373.1"/>
    <property type="molecule type" value="Genomic_DNA"/>
</dbReference>
<dbReference type="GO" id="GO:0006869">
    <property type="term" value="P:lipid transport"/>
    <property type="evidence" value="ECO:0007669"/>
    <property type="project" value="InterPro"/>
</dbReference>
<keyword evidence="3" id="KW-0446">Lipid-binding</keyword>
<dbReference type="GO" id="GO:0008289">
    <property type="term" value="F:lipid binding"/>
    <property type="evidence" value="ECO:0007669"/>
    <property type="project" value="UniProtKB-KW"/>
</dbReference>
<dbReference type="PANTHER" id="PTHR33214:SF44">
    <property type="entry name" value="NON-SPECIFIC LIPID TRANSFER PROTEIN GPI-ANCHORED 33"/>
    <property type="match status" value="1"/>
</dbReference>
<dbReference type="Gene3D" id="1.10.110.10">
    <property type="entry name" value="Plant lipid-transfer and hydrophobic proteins"/>
    <property type="match status" value="1"/>
</dbReference>
<dbReference type="SUPFAM" id="SSF47699">
    <property type="entry name" value="Bifunctional inhibitor/lipid-transfer protein/seed storage 2S albumin"/>
    <property type="match status" value="1"/>
</dbReference>
<name>A0A2P6RG10_ROSCH</name>
<dbReference type="OrthoDB" id="665742at2759"/>
<dbReference type="OMA" id="AACCSKM"/>
<dbReference type="SMART" id="SM00499">
    <property type="entry name" value="AAI"/>
    <property type="match status" value="1"/>
</dbReference>
<dbReference type="AlphaFoldDB" id="A0A2P6RG10"/>